<evidence type="ECO:0000256" key="1">
    <source>
        <dbReference type="SAM" id="Phobius"/>
    </source>
</evidence>
<dbReference type="EMBL" id="CP000254">
    <property type="protein sequence ID" value="ABD42827.1"/>
    <property type="molecule type" value="Genomic_DNA"/>
</dbReference>
<sequence>MAQITKDDIIIMLVLAGFSFCICFGISSPSLYMNDEWITTNQLNQLFTGNQFIENEGKYGKLFTGEMGAYFTTRDNYLAYSLMLPVISTPSLFLIYTAGDSFRLLFLVFWFLVGTGTILTCVRIASDYKRKNIERIFLIILFAFFGLFLLNIYFYQPFESTWADSPIESAAIIFTNTILFSFIPSMIYIIFRYIQMSRIVSIFGSLSVICCSSYLFWAGSAKDHLLIAFLITFLVYVFTIYQVKSSYLHVFSLFVVGGLICWARPEYGSFILGGLVIWEFGSLYKRKKDTKLKLLHLFQEKEIYACISGIFIGLVPFFLNNILITKNPLIPPQYLYVANSRTNVTSIIQDVNSENVDVISQGFYYLNQIFTFFSPGIEEILDLYRLFWISPNGSLGILLICPIIIPALIYGIRAKKNNNKYFSKETVSILLFSFFIIVLTVLAYARVIHGSTVSEGSLPDMRYFSPLYIPMGIISVILLSPQISLNQQRWLNYSLFSVFIISPLLIIAYQSIFLDGFSLYIHFSLMIKILLIVYLSIAVCATIYPGFWDSKNIFPTLYAIMLGIPSSIQLMIILIYSHVKMNGYPFWQPVLQYLFTYVIQIVN</sequence>
<feature type="transmembrane region" description="Helical" evidence="1">
    <location>
        <begin position="246"/>
        <end position="262"/>
    </location>
</feature>
<gene>
    <name evidence="2" type="ordered locus">Mhun_3142</name>
</gene>
<feature type="transmembrane region" description="Helical" evidence="1">
    <location>
        <begin position="519"/>
        <end position="544"/>
    </location>
</feature>
<keyword evidence="3" id="KW-1185">Reference proteome</keyword>
<feature type="transmembrane region" description="Helical" evidence="1">
    <location>
        <begin position="198"/>
        <end position="218"/>
    </location>
</feature>
<protein>
    <recommendedName>
        <fullName evidence="4">Glycosyltransferase RgtA/B/C/D-like domain-containing protein</fullName>
    </recommendedName>
</protein>
<feature type="transmembrane region" description="Helical" evidence="1">
    <location>
        <begin position="556"/>
        <end position="579"/>
    </location>
</feature>
<dbReference type="eggNOG" id="arCOG06944">
    <property type="taxonomic scope" value="Archaea"/>
</dbReference>
<dbReference type="EnsemblBacteria" id="ABD42827">
    <property type="protein sequence ID" value="ABD42827"/>
    <property type="gene ID" value="Mhun_3142"/>
</dbReference>
<dbReference type="AlphaFoldDB" id="Q2FUM6"/>
<reference evidence="3" key="1">
    <citation type="journal article" date="2016" name="Stand. Genomic Sci.">
        <title>Complete genome sequence of Methanospirillum hungatei type strain JF1.</title>
        <authorList>
            <person name="Gunsalus R.P."/>
            <person name="Cook L.E."/>
            <person name="Crable B."/>
            <person name="Rohlin L."/>
            <person name="McDonald E."/>
            <person name="Mouttaki H."/>
            <person name="Sieber J.R."/>
            <person name="Poweleit N."/>
            <person name="Zhou H."/>
            <person name="Lapidus A.L."/>
            <person name="Daligault H.E."/>
            <person name="Land M."/>
            <person name="Gilna P."/>
            <person name="Ivanova N."/>
            <person name="Kyrpides N."/>
            <person name="Culley D.E."/>
            <person name="McInerney M.J."/>
        </authorList>
    </citation>
    <scope>NUCLEOTIDE SEQUENCE [LARGE SCALE GENOMIC DNA]</scope>
    <source>
        <strain evidence="3">ATCC 27890 / DSM 864 / NBRC 100397 / JF-1</strain>
    </source>
</reference>
<feature type="transmembrane region" description="Helical" evidence="1">
    <location>
        <begin position="465"/>
        <end position="483"/>
    </location>
</feature>
<feature type="transmembrane region" description="Helical" evidence="1">
    <location>
        <begin position="490"/>
        <end position="513"/>
    </location>
</feature>
<feature type="transmembrane region" description="Helical" evidence="1">
    <location>
        <begin position="12"/>
        <end position="32"/>
    </location>
</feature>
<dbReference type="OrthoDB" id="118096at2157"/>
<name>Q2FUM6_METHJ</name>
<dbReference type="RefSeq" id="WP_011450072.1">
    <property type="nucleotide sequence ID" value="NC_007796.1"/>
</dbReference>
<evidence type="ECO:0000313" key="2">
    <source>
        <dbReference type="EMBL" id="ABD42827.1"/>
    </source>
</evidence>
<dbReference type="Proteomes" id="UP000001941">
    <property type="component" value="Chromosome"/>
</dbReference>
<feature type="transmembrane region" description="Helical" evidence="1">
    <location>
        <begin position="304"/>
        <end position="324"/>
    </location>
</feature>
<dbReference type="KEGG" id="mhu:Mhun_3142"/>
<accession>Q2FUM6</accession>
<keyword evidence="1" id="KW-0812">Transmembrane</keyword>
<feature type="transmembrane region" description="Helical" evidence="1">
    <location>
        <begin position="167"/>
        <end position="191"/>
    </location>
</feature>
<keyword evidence="1" id="KW-0472">Membrane</keyword>
<dbReference type="GeneID" id="25393607"/>
<feature type="transmembrane region" description="Helical" evidence="1">
    <location>
        <begin position="393"/>
        <end position="414"/>
    </location>
</feature>
<feature type="transmembrane region" description="Helical" evidence="1">
    <location>
        <begin position="268"/>
        <end position="284"/>
    </location>
</feature>
<feature type="transmembrane region" description="Helical" evidence="1">
    <location>
        <begin position="224"/>
        <end position="241"/>
    </location>
</feature>
<evidence type="ECO:0008006" key="4">
    <source>
        <dbReference type="Google" id="ProtNLM"/>
    </source>
</evidence>
<feature type="transmembrane region" description="Helical" evidence="1">
    <location>
        <begin position="77"/>
        <end position="98"/>
    </location>
</feature>
<feature type="transmembrane region" description="Helical" evidence="1">
    <location>
        <begin position="136"/>
        <end position="155"/>
    </location>
</feature>
<organism evidence="2 3">
    <name type="scientific">Methanospirillum hungatei JF-1 (strain ATCC 27890 / DSM 864 / NBRC 100397 / JF-1)</name>
    <dbReference type="NCBI Taxonomy" id="323259"/>
    <lineage>
        <taxon>Archaea</taxon>
        <taxon>Methanobacteriati</taxon>
        <taxon>Methanobacteriota</taxon>
        <taxon>Stenosarchaea group</taxon>
        <taxon>Methanomicrobia</taxon>
        <taxon>Methanomicrobiales</taxon>
        <taxon>Methanospirillaceae</taxon>
        <taxon>Methanospirillum</taxon>
    </lineage>
</organism>
<feature type="transmembrane region" description="Helical" evidence="1">
    <location>
        <begin position="426"/>
        <end position="445"/>
    </location>
</feature>
<proteinExistence type="predicted"/>
<feature type="transmembrane region" description="Helical" evidence="1">
    <location>
        <begin position="104"/>
        <end position="124"/>
    </location>
</feature>
<dbReference type="HOGENOM" id="CLU_465908_0_0_2"/>
<keyword evidence="1" id="KW-1133">Transmembrane helix</keyword>
<dbReference type="InParanoid" id="Q2FUM6"/>
<evidence type="ECO:0000313" key="3">
    <source>
        <dbReference type="Proteomes" id="UP000001941"/>
    </source>
</evidence>